<dbReference type="EMBL" id="PEZI01000056">
    <property type="protein sequence ID" value="PIS14432.1"/>
    <property type="molecule type" value="Genomic_DNA"/>
</dbReference>
<dbReference type="PROSITE" id="PS51318">
    <property type="entry name" value="TAT"/>
    <property type="match status" value="1"/>
</dbReference>
<proteinExistence type="predicted"/>
<organism evidence="2 3">
    <name type="scientific">Candidatus Shapirobacteria bacterium CG09_land_8_20_14_0_10_39_12</name>
    <dbReference type="NCBI Taxonomy" id="1974885"/>
    <lineage>
        <taxon>Bacteria</taxon>
        <taxon>Candidatus Shapironibacteriota</taxon>
    </lineage>
</organism>
<comment type="caution">
    <text evidence="2">The sequence shown here is derived from an EMBL/GenBank/DDBJ whole genome shotgun (WGS) entry which is preliminary data.</text>
</comment>
<sequence length="228" mass="25391">MTDSPETPKRTETPKTMTRRGFLRLAGALAGIVAAGCVQRQIDAYVKGQTEEAKKNPTPTKDQTPAIDAREIIEARQKEKAQAREAREAFESALEKQIKDRGLGLTIQEVKGYDGKIQIVATRGAQIRNFPEHGSLEGSVGTIQPMITINEVDYTLLIYNGDIKKYEEWVAFTKTDLAMITEVVGSPFISLNEGYEEKAFLVGERGKEKKYFFVCLSVGEDIIAKKTR</sequence>
<reference evidence="3" key="1">
    <citation type="submission" date="2017-09" db="EMBL/GenBank/DDBJ databases">
        <title>Depth-based differentiation of microbial function through sediment-hosted aquifers and enrichment of novel symbionts in the deep terrestrial subsurface.</title>
        <authorList>
            <person name="Probst A.J."/>
            <person name="Ladd B."/>
            <person name="Jarett J.K."/>
            <person name="Geller-Mcgrath D.E."/>
            <person name="Sieber C.M.K."/>
            <person name="Emerson J.B."/>
            <person name="Anantharaman K."/>
            <person name="Thomas B.C."/>
            <person name="Malmstrom R."/>
            <person name="Stieglmeier M."/>
            <person name="Klingl A."/>
            <person name="Woyke T."/>
            <person name="Ryan C.M."/>
            <person name="Banfield J.F."/>
        </authorList>
    </citation>
    <scope>NUCLEOTIDE SEQUENCE [LARGE SCALE GENOMIC DNA]</scope>
</reference>
<dbReference type="AlphaFoldDB" id="A0A2H0WP53"/>
<keyword evidence="1" id="KW-0175">Coiled coil</keyword>
<dbReference type="InterPro" id="IPR006311">
    <property type="entry name" value="TAT_signal"/>
</dbReference>
<accession>A0A2H0WP53</accession>
<dbReference type="Proteomes" id="UP000230775">
    <property type="component" value="Unassembled WGS sequence"/>
</dbReference>
<gene>
    <name evidence="2" type="ORF">COT64_02710</name>
</gene>
<evidence type="ECO:0000256" key="1">
    <source>
        <dbReference type="SAM" id="Coils"/>
    </source>
</evidence>
<feature type="coiled-coil region" evidence="1">
    <location>
        <begin position="69"/>
        <end position="100"/>
    </location>
</feature>
<evidence type="ECO:0000313" key="3">
    <source>
        <dbReference type="Proteomes" id="UP000230775"/>
    </source>
</evidence>
<evidence type="ECO:0000313" key="2">
    <source>
        <dbReference type="EMBL" id="PIS14432.1"/>
    </source>
</evidence>
<name>A0A2H0WP53_9BACT</name>
<protein>
    <submittedName>
        <fullName evidence="2">Uncharacterized protein</fullName>
    </submittedName>
</protein>